<reference evidence="2 3" key="1">
    <citation type="submission" date="2019-04" db="EMBL/GenBank/DDBJ databases">
        <title>Lewinella litorea sp. nov., isolated from a marine sand.</title>
        <authorList>
            <person name="Yoon J.-H."/>
        </authorList>
    </citation>
    <scope>NUCLEOTIDE SEQUENCE [LARGE SCALE GENOMIC DNA]</scope>
    <source>
        <strain evidence="2 3">HSMS-39</strain>
    </source>
</reference>
<proteinExistence type="predicted"/>
<dbReference type="RefSeq" id="WP_136459089.1">
    <property type="nucleotide sequence ID" value="NZ_SRSF01000003.1"/>
</dbReference>
<evidence type="ECO:0000313" key="3">
    <source>
        <dbReference type="Proteomes" id="UP000308528"/>
    </source>
</evidence>
<comment type="caution">
    <text evidence="2">The sequence shown here is derived from an EMBL/GenBank/DDBJ whole genome shotgun (WGS) entry which is preliminary data.</text>
</comment>
<organism evidence="2 3">
    <name type="scientific">Neolewinella litorea</name>
    <dbReference type="NCBI Taxonomy" id="2562452"/>
    <lineage>
        <taxon>Bacteria</taxon>
        <taxon>Pseudomonadati</taxon>
        <taxon>Bacteroidota</taxon>
        <taxon>Saprospiria</taxon>
        <taxon>Saprospirales</taxon>
        <taxon>Lewinellaceae</taxon>
        <taxon>Neolewinella</taxon>
    </lineage>
</organism>
<dbReference type="PANTHER" id="PTHR34322:SF2">
    <property type="entry name" value="TRANSPOSASE IS200-LIKE DOMAIN-CONTAINING PROTEIN"/>
    <property type="match status" value="1"/>
</dbReference>
<dbReference type="GO" id="GO:0006313">
    <property type="term" value="P:DNA transposition"/>
    <property type="evidence" value="ECO:0007669"/>
    <property type="project" value="InterPro"/>
</dbReference>
<dbReference type="SMART" id="SM01321">
    <property type="entry name" value="Y1_Tnp"/>
    <property type="match status" value="1"/>
</dbReference>
<dbReference type="Proteomes" id="UP000308528">
    <property type="component" value="Unassembled WGS sequence"/>
</dbReference>
<dbReference type="EMBL" id="SRSF01000003">
    <property type="protein sequence ID" value="THH40001.1"/>
    <property type="molecule type" value="Genomic_DNA"/>
</dbReference>
<dbReference type="GO" id="GO:0004803">
    <property type="term" value="F:transposase activity"/>
    <property type="evidence" value="ECO:0007669"/>
    <property type="project" value="InterPro"/>
</dbReference>
<dbReference type="SUPFAM" id="SSF143422">
    <property type="entry name" value="Transposase IS200-like"/>
    <property type="match status" value="1"/>
</dbReference>
<name>A0A4S4NNP5_9BACT</name>
<accession>A0A4S4NNP5</accession>
<dbReference type="OrthoDB" id="9788881at2"/>
<evidence type="ECO:0000313" key="2">
    <source>
        <dbReference type="EMBL" id="THH40001.1"/>
    </source>
</evidence>
<dbReference type="InterPro" id="IPR002686">
    <property type="entry name" value="Transposase_17"/>
</dbReference>
<dbReference type="PANTHER" id="PTHR34322">
    <property type="entry name" value="TRANSPOSASE, Y1_TNP DOMAIN-CONTAINING"/>
    <property type="match status" value="1"/>
</dbReference>
<gene>
    <name evidence="2" type="ORF">E4021_10380</name>
</gene>
<dbReference type="InterPro" id="IPR036515">
    <property type="entry name" value="Transposase_17_sf"/>
</dbReference>
<sequence>MNTLLIPSTTPVFHLYNRANDRQTLFTSDRHYSFFLRKVITNFDGIAHLLGYCIMPNHFHLLIAPKDPVEDYLLFSDKVMPRLPTDGVSDAVKRTLMGFTKAYNRENGLTGSRFQQRTKSKHHYNPFHRGLRYVHFNPVEAQLVDHPSEWGYSSFNEYAGLIDPQDCVCNVAMGNALLQLGILH</sequence>
<evidence type="ECO:0000259" key="1">
    <source>
        <dbReference type="SMART" id="SM01321"/>
    </source>
</evidence>
<dbReference type="Gene3D" id="3.30.70.1290">
    <property type="entry name" value="Transposase IS200-like"/>
    <property type="match status" value="1"/>
</dbReference>
<dbReference type="AlphaFoldDB" id="A0A4S4NNP5"/>
<feature type="domain" description="Transposase IS200-like" evidence="1">
    <location>
        <begin position="8"/>
        <end position="137"/>
    </location>
</feature>
<protein>
    <recommendedName>
        <fullName evidence="1">Transposase IS200-like domain-containing protein</fullName>
    </recommendedName>
</protein>
<keyword evidence="3" id="KW-1185">Reference proteome</keyword>
<dbReference type="GO" id="GO:0003677">
    <property type="term" value="F:DNA binding"/>
    <property type="evidence" value="ECO:0007669"/>
    <property type="project" value="InterPro"/>
</dbReference>